<dbReference type="VEuPathDB" id="FungiDB:BD410DRAFT_901458"/>
<dbReference type="OrthoDB" id="3365698at2759"/>
<proteinExistence type="predicted"/>
<organism evidence="1 2">
    <name type="scientific">Rickenella mellea</name>
    <dbReference type="NCBI Taxonomy" id="50990"/>
    <lineage>
        <taxon>Eukaryota</taxon>
        <taxon>Fungi</taxon>
        <taxon>Dikarya</taxon>
        <taxon>Basidiomycota</taxon>
        <taxon>Agaricomycotina</taxon>
        <taxon>Agaricomycetes</taxon>
        <taxon>Hymenochaetales</taxon>
        <taxon>Rickenellaceae</taxon>
        <taxon>Rickenella</taxon>
    </lineage>
</organism>
<dbReference type="EMBL" id="ML170221">
    <property type="protein sequence ID" value="TDL17485.1"/>
    <property type="molecule type" value="Genomic_DNA"/>
</dbReference>
<name>A0A4Y7PQQ2_9AGAM</name>
<accession>A0A4Y7PQQ2</accession>
<dbReference type="AlphaFoldDB" id="A0A4Y7PQQ2"/>
<gene>
    <name evidence="1" type="ORF">BD410DRAFT_901458</name>
</gene>
<protein>
    <submittedName>
        <fullName evidence="1">Uncharacterized protein</fullName>
    </submittedName>
</protein>
<evidence type="ECO:0000313" key="1">
    <source>
        <dbReference type="EMBL" id="TDL17485.1"/>
    </source>
</evidence>
<evidence type="ECO:0000313" key="2">
    <source>
        <dbReference type="Proteomes" id="UP000294933"/>
    </source>
</evidence>
<dbReference type="Proteomes" id="UP000294933">
    <property type="component" value="Unassembled WGS sequence"/>
</dbReference>
<keyword evidence="2" id="KW-1185">Reference proteome</keyword>
<reference evidence="1 2" key="1">
    <citation type="submission" date="2018-06" db="EMBL/GenBank/DDBJ databases">
        <title>A transcriptomic atlas of mushroom development highlights an independent origin of complex multicellularity.</title>
        <authorList>
            <consortium name="DOE Joint Genome Institute"/>
            <person name="Krizsan K."/>
            <person name="Almasi E."/>
            <person name="Merenyi Z."/>
            <person name="Sahu N."/>
            <person name="Viragh M."/>
            <person name="Koszo T."/>
            <person name="Mondo S."/>
            <person name="Kiss B."/>
            <person name="Balint B."/>
            <person name="Kues U."/>
            <person name="Barry K."/>
            <person name="Hegedus J.C."/>
            <person name="Henrissat B."/>
            <person name="Johnson J."/>
            <person name="Lipzen A."/>
            <person name="Ohm R."/>
            <person name="Nagy I."/>
            <person name="Pangilinan J."/>
            <person name="Yan J."/>
            <person name="Xiong Y."/>
            <person name="Grigoriev I.V."/>
            <person name="Hibbett D.S."/>
            <person name="Nagy L.G."/>
        </authorList>
    </citation>
    <scope>NUCLEOTIDE SEQUENCE [LARGE SCALE GENOMIC DNA]</scope>
    <source>
        <strain evidence="1 2">SZMC22713</strain>
    </source>
</reference>
<sequence length="503" mass="56805">MAQTPINQTIDRLVSVLSSIKNNNWVIGGEEPFRPDEPGGSASSNQDFEEGQLLQLRYLKLTGDALHVMLHSVDSGIHALQAPCVAIALQRGIHSIPDDILAHIFEVGYHSCDDQGSRDSHHFSVAVSHVSRRFRMVALRTPRIWTRLSNWMKTSQLETFSYRSKAADLIITATTDEYDDPNISLEAFLAITLPSHSRWSEFTYDILEHHNLFPQAILSQTRNLTFPRLRSLGCVKAFSTDGDDGVLPEHTFATWEMPALIHFHGVSASIEGKGIGKNVQSAEFFMDYSIPDYRSIFHELGSWPHLTTLNFEFSNFYSDIEPSKVSLQTLRTLVIIAEFDADGVLLGKVLSLLDMPVLSNVSLEIHRDVVSVDELIEGMWSATTRCRSLTEFTLDTTAFGEHGFRFGVLGMFVSKLSFLETVTFRGAGLYGIEWCPRPPLWQLFHFEGATPDDIHRIGSYAHILCGHPKFKLRMGKCNECKEISRLKRSYQDRLEYEANENAF</sequence>